<comment type="catalytic activity">
    <reaction evidence="10">
        <text>a long chain fatty alcohol + a 1-acylglycerone 3-phosphate = a 1-O-alkylglycerone 3-phosphate + a long-chain fatty acid + H(+)</text>
        <dbReference type="Rhea" id="RHEA:36171"/>
        <dbReference type="ChEBI" id="CHEBI:15378"/>
        <dbReference type="ChEBI" id="CHEBI:17135"/>
        <dbReference type="ChEBI" id="CHEBI:57534"/>
        <dbReference type="ChEBI" id="CHEBI:57560"/>
        <dbReference type="ChEBI" id="CHEBI:73315"/>
        <dbReference type="EC" id="2.5.1.26"/>
    </reaction>
</comment>
<evidence type="ECO:0000256" key="10">
    <source>
        <dbReference type="RuleBase" id="RU363113"/>
    </source>
</evidence>
<keyword evidence="10" id="KW-0808">Transferase</keyword>
<keyword evidence="10" id="KW-0443">Lipid metabolism</keyword>
<dbReference type="RefSeq" id="XP_001007509.2">
    <property type="nucleotide sequence ID" value="XM_001007509.3"/>
</dbReference>
<dbReference type="GO" id="GO:0005777">
    <property type="term" value="C:peroxisome"/>
    <property type="evidence" value="ECO:0007669"/>
    <property type="project" value="UniProtKB-SubCell"/>
</dbReference>
<evidence type="ECO:0000256" key="4">
    <source>
        <dbReference type="ARBA" id="ARBA00022630"/>
    </source>
</evidence>
<dbReference type="Gene3D" id="3.30.465.10">
    <property type="match status" value="1"/>
</dbReference>
<dbReference type="GeneID" id="7832683"/>
<dbReference type="Gene3D" id="1.10.45.10">
    <property type="entry name" value="Vanillyl-alcohol Oxidase, Chain A, domain 4"/>
    <property type="match status" value="1"/>
</dbReference>
<keyword evidence="13" id="KW-1185">Reference proteome</keyword>
<evidence type="ECO:0000256" key="8">
    <source>
        <dbReference type="PIRSR" id="PIRSR625650-3"/>
    </source>
</evidence>
<keyword evidence="4 10" id="KW-0285">Flavoprotein</keyword>
<feature type="domain" description="FAD-binding PCMH-type" evidence="11">
    <location>
        <begin position="141"/>
        <end position="323"/>
    </location>
</feature>
<proteinExistence type="inferred from homology"/>
<comment type="subunit">
    <text evidence="10">Homodimer.</text>
</comment>
<dbReference type="OrthoDB" id="5332616at2759"/>
<dbReference type="Proteomes" id="UP000009168">
    <property type="component" value="Unassembled WGS sequence"/>
</dbReference>
<dbReference type="InterPro" id="IPR016166">
    <property type="entry name" value="FAD-bd_PCMH"/>
</dbReference>
<dbReference type="AlphaFoldDB" id="I7MDB4"/>
<comment type="similarity">
    <text evidence="2 10">Belongs to the FAD-binding oxidoreductase/transferase type 4 family.</text>
</comment>
<keyword evidence="10" id="KW-0444">Lipid biosynthesis</keyword>
<dbReference type="PANTHER" id="PTHR46568">
    <property type="entry name" value="ALKYLDIHYDROXYACETONEPHOSPHATE SYNTHASE, PEROXISOMAL"/>
    <property type="match status" value="1"/>
</dbReference>
<keyword evidence="5 8" id="KW-0274">FAD</keyword>
<dbReference type="InterPro" id="IPR036318">
    <property type="entry name" value="FAD-bd_PCMH-like_sf"/>
</dbReference>
<dbReference type="InterPro" id="IPR016164">
    <property type="entry name" value="FAD-linked_Oxase-like_C"/>
</dbReference>
<dbReference type="Gene3D" id="3.30.300.330">
    <property type="match status" value="1"/>
</dbReference>
<dbReference type="UniPathway" id="UPA00781"/>
<evidence type="ECO:0000313" key="12">
    <source>
        <dbReference type="EMBL" id="EAR87264.2"/>
    </source>
</evidence>
<dbReference type="InterPro" id="IPR025650">
    <property type="entry name" value="Alkyl-DHAP_Synthase"/>
</dbReference>
<feature type="site" description="Important for enzyme activity" evidence="9">
    <location>
        <position position="358"/>
    </location>
</feature>
<dbReference type="Pfam" id="PF01565">
    <property type="entry name" value="FAD_binding_4"/>
    <property type="match status" value="1"/>
</dbReference>
<feature type="binding site" evidence="8">
    <location>
        <begin position="255"/>
        <end position="258"/>
    </location>
    <ligand>
        <name>FAD</name>
        <dbReference type="ChEBI" id="CHEBI:57692"/>
    </ligand>
</feature>
<dbReference type="GO" id="GO:0071949">
    <property type="term" value="F:FAD binding"/>
    <property type="evidence" value="ECO:0007669"/>
    <property type="project" value="InterPro"/>
</dbReference>
<evidence type="ECO:0000256" key="1">
    <source>
        <dbReference type="ARBA" id="ARBA00004670"/>
    </source>
</evidence>
<comment type="cofactor">
    <cofactor evidence="8 10">
        <name>FAD</name>
        <dbReference type="ChEBI" id="CHEBI:57692"/>
    </cofactor>
</comment>
<comment type="pathway">
    <text evidence="1 10">Glycerolipid metabolism; ether lipid biosynthesis.</text>
</comment>
<evidence type="ECO:0000256" key="9">
    <source>
        <dbReference type="PIRSR" id="PIRSR625650-4"/>
    </source>
</evidence>
<evidence type="ECO:0000256" key="3">
    <source>
        <dbReference type="ARBA" id="ARBA00012385"/>
    </source>
</evidence>
<dbReference type="GO" id="GO:0008609">
    <property type="term" value="F:alkylglycerone-phosphate synthase activity"/>
    <property type="evidence" value="ECO:0007669"/>
    <property type="project" value="UniProtKB-EC"/>
</dbReference>
<dbReference type="Pfam" id="PF02913">
    <property type="entry name" value="FAD-oxidase_C"/>
    <property type="match status" value="1"/>
</dbReference>
<dbReference type="InParanoid" id="I7MDB4"/>
<evidence type="ECO:0000313" key="13">
    <source>
        <dbReference type="Proteomes" id="UP000009168"/>
    </source>
</evidence>
<gene>
    <name evidence="12" type="ORF">TTHERM_00053800</name>
</gene>
<dbReference type="PROSITE" id="PS51387">
    <property type="entry name" value="FAD_PCMH"/>
    <property type="match status" value="1"/>
</dbReference>
<feature type="binding site" evidence="7">
    <location>
        <position position="454"/>
    </location>
    <ligand>
        <name>substrate</name>
    </ligand>
</feature>
<dbReference type="InterPro" id="IPR006094">
    <property type="entry name" value="Oxid_FAD_bind_N"/>
</dbReference>
<dbReference type="InterPro" id="IPR016171">
    <property type="entry name" value="Vanillyl_alc_oxidase_C-sub2"/>
</dbReference>
<feature type="binding site" evidence="8">
    <location>
        <begin position="307"/>
        <end position="313"/>
    </location>
    <ligand>
        <name>FAD</name>
        <dbReference type="ChEBI" id="CHEBI:57692"/>
    </ligand>
</feature>
<dbReference type="Gene3D" id="3.30.43.10">
    <property type="entry name" value="Uridine Diphospho-n-acetylenolpyruvylglucosamine Reductase, domain 2"/>
    <property type="match status" value="1"/>
</dbReference>
<protein>
    <recommendedName>
        <fullName evidence="3 10">Alkylglycerone-phosphate synthase</fullName>
        <shortName evidence="10">Alkyl-DHAP synthase</shortName>
        <ecNumber evidence="3 10">2.5.1.26</ecNumber>
    </recommendedName>
</protein>
<dbReference type="eggNOG" id="KOG1233">
    <property type="taxonomic scope" value="Eukaryota"/>
</dbReference>
<organism evidence="12 13">
    <name type="scientific">Tetrahymena thermophila (strain SB210)</name>
    <dbReference type="NCBI Taxonomy" id="312017"/>
    <lineage>
        <taxon>Eukaryota</taxon>
        <taxon>Sar</taxon>
        <taxon>Alveolata</taxon>
        <taxon>Ciliophora</taxon>
        <taxon>Intramacronucleata</taxon>
        <taxon>Oligohymenophorea</taxon>
        <taxon>Hymenostomatida</taxon>
        <taxon>Tetrahymenina</taxon>
        <taxon>Tetrahymenidae</taxon>
        <taxon>Tetrahymena</taxon>
    </lineage>
</organism>
<dbReference type="PANTHER" id="PTHR46568:SF1">
    <property type="entry name" value="ALKYLDIHYDROXYACETONEPHOSPHATE SYNTHASE, PEROXISOMAL"/>
    <property type="match status" value="1"/>
</dbReference>
<evidence type="ECO:0000256" key="5">
    <source>
        <dbReference type="ARBA" id="ARBA00022827"/>
    </source>
</evidence>
<evidence type="ECO:0000256" key="2">
    <source>
        <dbReference type="ARBA" id="ARBA00008000"/>
    </source>
</evidence>
<dbReference type="EC" id="2.5.1.26" evidence="3 10"/>
<feature type="binding site" evidence="8">
    <location>
        <begin position="242"/>
        <end position="248"/>
    </location>
    <ligand>
        <name>FAD</name>
        <dbReference type="ChEBI" id="CHEBI:57692"/>
    </ligand>
</feature>
<comment type="subcellular location">
    <subcellularLocation>
        <location evidence="10">Peroxisome</location>
    </subcellularLocation>
</comment>
<dbReference type="SUPFAM" id="SSF56176">
    <property type="entry name" value="FAD-binding/transporter-associated domain-like"/>
    <property type="match status" value="1"/>
</dbReference>
<dbReference type="SUPFAM" id="SSF55103">
    <property type="entry name" value="FAD-linked oxidases, C-terminal domain"/>
    <property type="match status" value="1"/>
</dbReference>
<dbReference type="Gene3D" id="3.30.70.3450">
    <property type="match status" value="1"/>
</dbReference>
<name>I7MDB4_TETTS</name>
<dbReference type="STRING" id="312017.I7MDB4"/>
<dbReference type="GO" id="GO:0008611">
    <property type="term" value="P:ether lipid biosynthetic process"/>
    <property type="evidence" value="ECO:0007669"/>
    <property type="project" value="UniProtKB-UniPathway"/>
</dbReference>
<comment type="function">
    <text evidence="10">Catalyzes the exchange of an acyl for a long-chain alkyl group and the formation of the ether bond in the biosynthesis of ether phospholipids.</text>
</comment>
<evidence type="ECO:0000256" key="6">
    <source>
        <dbReference type="PIRSR" id="PIRSR625650-1"/>
    </source>
</evidence>
<feature type="active site" description="Proton donor/acceptor" evidence="6">
    <location>
        <position position="517"/>
    </location>
</feature>
<sequence>MKRIEAVNNQIKERESKNKNYQEQRPLVKSDWFKNQGWGYKDTDFVLGADGVVYLSGSRYQFSGEKMPKFKEWAENVIGIDLNKQTPAQNEVPIDPAIINEAFIEAIRGKVNEATNDKTQRIHHSHGHTLQEIFALRHGKLDRYIDLVVYISSHEQAETLVKAANEHNVVLIPYGGGTNVTQALLPLKSETRMIVSVDMSRMNHIRWVDKKNFTACVEAGIMGQDLERELQRYGVCCGHEPDSHEFSTLGGWISTRASGMKKNKYGNIDDIILNVKIVTPAGTFTKSQNVPRMSSGPNLNEFVLGSEGTFGIITEAVIKVKPVPKNVIYDSIIFHDFESGTEFMYEVAISKQWPASCRLVDNEQFKFGMALKTEAKSKTQELVDKAKKYFVTEVLKFEPERMCLCTIVYEGTDAEVTTQQKVVGALYKKYKGFRAGAENGQRGYFLTYVIAYLRDFAFQYGFIAESFETSVQWKNVSLLCKNVGKRIVDECKNQGVVREPFVSMRVTQVYDTGAAVYIYFGFLYHGLKDPVQSYTDIENAARDEIMRCGGCISHHHGVGKLRKQFMRDSVGDMGIKMIKAVKDQLDPKNVFANGNLV</sequence>
<dbReference type="EMBL" id="GG662853">
    <property type="protein sequence ID" value="EAR87264.2"/>
    <property type="molecule type" value="Genomic_DNA"/>
</dbReference>
<dbReference type="InterPro" id="IPR016167">
    <property type="entry name" value="FAD-bd_PCMH_sub1"/>
</dbReference>
<dbReference type="KEGG" id="tet:TTHERM_00053800"/>
<evidence type="ECO:0000256" key="7">
    <source>
        <dbReference type="PIRSR" id="PIRSR625650-2"/>
    </source>
</evidence>
<dbReference type="InterPro" id="IPR004113">
    <property type="entry name" value="FAD-bd_oxidored_4_C"/>
</dbReference>
<keyword evidence="10" id="KW-0576">Peroxisome</keyword>
<reference evidence="13" key="1">
    <citation type="journal article" date="2006" name="PLoS Biol.">
        <title>Macronuclear genome sequence of the ciliate Tetrahymena thermophila, a model eukaryote.</title>
        <authorList>
            <person name="Eisen J.A."/>
            <person name="Coyne R.S."/>
            <person name="Wu M."/>
            <person name="Wu D."/>
            <person name="Thiagarajan M."/>
            <person name="Wortman J.R."/>
            <person name="Badger J.H."/>
            <person name="Ren Q."/>
            <person name="Amedeo P."/>
            <person name="Jones K.M."/>
            <person name="Tallon L.J."/>
            <person name="Delcher A.L."/>
            <person name="Salzberg S.L."/>
            <person name="Silva J.C."/>
            <person name="Haas B.J."/>
            <person name="Majoros W.H."/>
            <person name="Farzad M."/>
            <person name="Carlton J.M."/>
            <person name="Smith R.K. Jr."/>
            <person name="Garg J."/>
            <person name="Pearlman R.E."/>
            <person name="Karrer K.M."/>
            <person name="Sun L."/>
            <person name="Manning G."/>
            <person name="Elde N.C."/>
            <person name="Turkewitz A.P."/>
            <person name="Asai D.J."/>
            <person name="Wilkes D.E."/>
            <person name="Wang Y."/>
            <person name="Cai H."/>
            <person name="Collins K."/>
            <person name="Stewart B.A."/>
            <person name="Lee S.R."/>
            <person name="Wilamowska K."/>
            <person name="Weinberg Z."/>
            <person name="Ruzzo W.L."/>
            <person name="Wloga D."/>
            <person name="Gaertig J."/>
            <person name="Frankel J."/>
            <person name="Tsao C.-C."/>
            <person name="Gorovsky M.A."/>
            <person name="Keeling P.J."/>
            <person name="Waller R.F."/>
            <person name="Patron N.J."/>
            <person name="Cherry J.M."/>
            <person name="Stover N.A."/>
            <person name="Krieger C.J."/>
            <person name="del Toro C."/>
            <person name="Ryder H.F."/>
            <person name="Williamson S.C."/>
            <person name="Barbeau R.A."/>
            <person name="Hamilton E.P."/>
            <person name="Orias E."/>
        </authorList>
    </citation>
    <scope>NUCLEOTIDE SEQUENCE [LARGE SCALE GENOMIC DNA]</scope>
    <source>
        <strain evidence="13">SB210</strain>
    </source>
</reference>
<evidence type="ECO:0000259" key="11">
    <source>
        <dbReference type="PROSITE" id="PS51387"/>
    </source>
</evidence>
<accession>I7MDB4</accession>
<dbReference type="Gene3D" id="3.30.160.650">
    <property type="match status" value="1"/>
</dbReference>
<dbReference type="InterPro" id="IPR016169">
    <property type="entry name" value="FAD-bd_PCMH_sub2"/>
</dbReference>